<name>A0A0D2F6X8_9EURO</name>
<dbReference type="SUPFAM" id="SSF53335">
    <property type="entry name" value="S-adenosyl-L-methionine-dependent methyltransferases"/>
    <property type="match status" value="1"/>
</dbReference>
<dbReference type="STRING" id="5601.A0A0D2F6X8"/>
<evidence type="ECO:0000313" key="2">
    <source>
        <dbReference type="EMBL" id="KIW63718.1"/>
    </source>
</evidence>
<evidence type="ECO:0008006" key="4">
    <source>
        <dbReference type="Google" id="ProtNLM"/>
    </source>
</evidence>
<dbReference type="GO" id="GO:0008168">
    <property type="term" value="F:methyltransferase activity"/>
    <property type="evidence" value="ECO:0007669"/>
    <property type="project" value="TreeGrafter"/>
</dbReference>
<organism evidence="2 3">
    <name type="scientific">Phialophora macrospora</name>
    <dbReference type="NCBI Taxonomy" id="1851006"/>
    <lineage>
        <taxon>Eukaryota</taxon>
        <taxon>Fungi</taxon>
        <taxon>Dikarya</taxon>
        <taxon>Ascomycota</taxon>
        <taxon>Pezizomycotina</taxon>
        <taxon>Eurotiomycetes</taxon>
        <taxon>Chaetothyriomycetidae</taxon>
        <taxon>Chaetothyriales</taxon>
        <taxon>Herpotrichiellaceae</taxon>
        <taxon>Phialophora</taxon>
    </lineage>
</organism>
<dbReference type="InterPro" id="IPR029063">
    <property type="entry name" value="SAM-dependent_MTases_sf"/>
</dbReference>
<protein>
    <recommendedName>
        <fullName evidence="4">MT-A70-domain-containing protein</fullName>
    </recommendedName>
</protein>
<evidence type="ECO:0000256" key="1">
    <source>
        <dbReference type="PROSITE-ProRule" id="PRU00489"/>
    </source>
</evidence>
<dbReference type="InterPro" id="IPR007757">
    <property type="entry name" value="MT-A70-like"/>
</dbReference>
<dbReference type="PANTHER" id="PTHR12829">
    <property type="entry name" value="N6-ADENOSINE-METHYLTRANSFERASE"/>
    <property type="match status" value="1"/>
</dbReference>
<dbReference type="Proteomes" id="UP000054266">
    <property type="component" value="Unassembled WGS sequence"/>
</dbReference>
<gene>
    <name evidence="2" type="ORF">PV04_08701</name>
</gene>
<dbReference type="PANTHER" id="PTHR12829:SF4">
    <property type="entry name" value="N(6)-ADENINE-SPECIFIC METHYLTRANSFERASE METTL4"/>
    <property type="match status" value="1"/>
</dbReference>
<dbReference type="HOGENOM" id="CLU_027091_4_1_1"/>
<proteinExistence type="inferred from homology"/>
<dbReference type="PROSITE" id="PS51143">
    <property type="entry name" value="MT_A70"/>
    <property type="match status" value="1"/>
</dbReference>
<accession>A0A0D2F6X8</accession>
<evidence type="ECO:0000313" key="3">
    <source>
        <dbReference type="Proteomes" id="UP000054266"/>
    </source>
</evidence>
<dbReference type="AlphaFoldDB" id="A0A0D2F6X8"/>
<reference evidence="2 3" key="1">
    <citation type="submission" date="2015-01" db="EMBL/GenBank/DDBJ databases">
        <title>The Genome Sequence of Capronia semiimmersa CBS27337.</title>
        <authorList>
            <consortium name="The Broad Institute Genomics Platform"/>
            <person name="Cuomo C."/>
            <person name="de Hoog S."/>
            <person name="Gorbushina A."/>
            <person name="Stielow B."/>
            <person name="Teixiera M."/>
            <person name="Abouelleil A."/>
            <person name="Chapman S.B."/>
            <person name="Priest M."/>
            <person name="Young S.K."/>
            <person name="Wortman J."/>
            <person name="Nusbaum C."/>
            <person name="Birren B."/>
        </authorList>
    </citation>
    <scope>NUCLEOTIDE SEQUENCE [LARGE SCALE GENOMIC DNA]</scope>
    <source>
        <strain evidence="2 3">CBS 27337</strain>
    </source>
</reference>
<dbReference type="Gene3D" id="3.40.50.150">
    <property type="entry name" value="Vaccinia Virus protein VP39"/>
    <property type="match status" value="1"/>
</dbReference>
<dbReference type="GO" id="GO:0005634">
    <property type="term" value="C:nucleus"/>
    <property type="evidence" value="ECO:0007669"/>
    <property type="project" value="TreeGrafter"/>
</dbReference>
<dbReference type="Pfam" id="PF05063">
    <property type="entry name" value="MT-A70"/>
    <property type="match status" value="1"/>
</dbReference>
<dbReference type="EMBL" id="KN846961">
    <property type="protein sequence ID" value="KIW63718.1"/>
    <property type="molecule type" value="Genomic_DNA"/>
</dbReference>
<keyword evidence="3" id="KW-1185">Reference proteome</keyword>
<comment type="similarity">
    <text evidence="1">Belongs to the MT-A70-like family.</text>
</comment>
<sequence length="376" mass="42139">MQPTILFQNEAGTVYLIDLPTSIQNGQNGHCTLKSSGPLETPYPSTEPKGASRDAATAAISLSERLYHDSVQERISLALAEIRNHLNATEQGGFWCYPCRALITHAAPALSNSDSSSAVPVILSTTELRTHFSSLRDLRGNVVCNLRSATAVVAVTNQGDFVIPQRSTFILASLKQGSPAFFLESPEFELILMDPPWSNRSVRHSGAYRTQENQVQDPFNEALRIVKRSCAPQGWVAVWITNKSSIRAMVLATLQAMDLCLQEEWIWIKTTIQGEPVTQLDGLWRRPYEILLLFQRGVSSRDTKRRIIAAVPDVHSRKPCLKVLLEELLPPDYRALELFARSLTAGWWSWGDEVLKFQHESQWVDSLTQLDNKRSV</sequence>